<evidence type="ECO:0000256" key="2">
    <source>
        <dbReference type="ARBA" id="ARBA00022603"/>
    </source>
</evidence>
<evidence type="ECO:0000256" key="10">
    <source>
        <dbReference type="PROSITE-ProRule" id="PRU00958"/>
    </source>
</evidence>
<evidence type="ECO:0000256" key="8">
    <source>
        <dbReference type="ARBA" id="ARBA00051897"/>
    </source>
</evidence>
<evidence type="ECO:0000313" key="13">
    <source>
        <dbReference type="Proteomes" id="UP001367676"/>
    </source>
</evidence>
<evidence type="ECO:0000313" key="12">
    <source>
        <dbReference type="EMBL" id="KAK7602550.1"/>
    </source>
</evidence>
<dbReference type="AlphaFoldDB" id="A0AAN9TNX9"/>
<name>A0AAN9TNX9_9HEMI</name>
<comment type="caution">
    <text evidence="12">The sequence shown here is derived from an EMBL/GenBank/DDBJ whole genome shotgun (WGS) entry which is preliminary data.</text>
</comment>
<sequence>MADNEVIEGKAKIVTNSNIFYNPVQEFNRDMSVLALTVFAEQFKSSGRDTAKKRTHTFANAETVPADTADSSQDGIIVLEALAATGLRSIRYALEVPKIKSVIANDCSVQAVETINRNISENAVENLVKAVNHDAVWLMQKLNFENKIVHAIDLDPYGCPTRFLDSAVNCVCDGGLLMITCTDMAVLAGNTPETCYVKYGSVSLRSCACHEIVNIAAMSNFKSDGGPIWTGPLHDSNFIDAMLQKVEHCELVTTKRIVGMLSLIQEELADVPLYYTVDALCGKIHCQMIPLVEFRSALLNAGYRVSLSHCRTNSVKTDAPHTFIWDILRCWAKKYPVSKKRLQENSVTMAILQKEPSVEVNFSFCKEAISQSTSSGLLRYQQNPLPNWGPGTRSKSNVMNADETSKKLQNQNKKSRLKNEVEKKVMFSNSMADTEG</sequence>
<dbReference type="GO" id="GO:0000049">
    <property type="term" value="F:tRNA binding"/>
    <property type="evidence" value="ECO:0007669"/>
    <property type="project" value="UniProtKB-UniRule"/>
</dbReference>
<keyword evidence="1 10" id="KW-0820">tRNA-binding</keyword>
<dbReference type="InterPro" id="IPR042296">
    <property type="entry name" value="tRNA_met_Trm1_C"/>
</dbReference>
<organism evidence="12 13">
    <name type="scientific">Parthenolecanium corni</name>
    <dbReference type="NCBI Taxonomy" id="536013"/>
    <lineage>
        <taxon>Eukaryota</taxon>
        <taxon>Metazoa</taxon>
        <taxon>Ecdysozoa</taxon>
        <taxon>Arthropoda</taxon>
        <taxon>Hexapoda</taxon>
        <taxon>Insecta</taxon>
        <taxon>Pterygota</taxon>
        <taxon>Neoptera</taxon>
        <taxon>Paraneoptera</taxon>
        <taxon>Hemiptera</taxon>
        <taxon>Sternorrhyncha</taxon>
        <taxon>Coccoidea</taxon>
        <taxon>Coccidae</taxon>
        <taxon>Parthenolecanium</taxon>
    </lineage>
</organism>
<dbReference type="GO" id="GO:0160104">
    <property type="term" value="F:tRNA (guanine(26)-N2)-dimethyltransferase activity"/>
    <property type="evidence" value="ECO:0007669"/>
    <property type="project" value="UniProtKB-UniRule"/>
</dbReference>
<gene>
    <name evidence="12" type="ORF">V9T40_008139</name>
</gene>
<dbReference type="Pfam" id="PF02005">
    <property type="entry name" value="TRM"/>
    <property type="match status" value="2"/>
</dbReference>
<evidence type="ECO:0000256" key="9">
    <source>
        <dbReference type="ARBA" id="ARBA00074266"/>
    </source>
</evidence>
<keyword evidence="4 10" id="KW-0949">S-adenosyl-L-methionine</keyword>
<dbReference type="Gene3D" id="3.40.50.150">
    <property type="entry name" value="Vaccinia Virus protein VP39"/>
    <property type="match status" value="2"/>
</dbReference>
<keyword evidence="6 10" id="KW-0694">RNA-binding</keyword>
<accession>A0AAN9TNX9</accession>
<evidence type="ECO:0000256" key="11">
    <source>
        <dbReference type="SAM" id="MobiDB-lite"/>
    </source>
</evidence>
<dbReference type="InterPro" id="IPR029063">
    <property type="entry name" value="SAM-dependent_MTases_sf"/>
</dbReference>
<evidence type="ECO:0000256" key="7">
    <source>
        <dbReference type="ARBA" id="ARBA00039099"/>
    </source>
</evidence>
<evidence type="ECO:0000256" key="4">
    <source>
        <dbReference type="ARBA" id="ARBA00022691"/>
    </source>
</evidence>
<keyword evidence="3 10" id="KW-0808">Transferase</keyword>
<protein>
    <recommendedName>
        <fullName evidence="9 10">tRNA (guanine(26)-N(2))-dimethyltransferase</fullName>
        <ecNumber evidence="7 10">2.1.1.216</ecNumber>
    </recommendedName>
</protein>
<keyword evidence="2 10" id="KW-0489">Methyltransferase</keyword>
<reference evidence="12 13" key="1">
    <citation type="submission" date="2024-03" db="EMBL/GenBank/DDBJ databases">
        <title>Adaptation during the transition from Ophiocordyceps entomopathogen to insect associate is accompanied by gene loss and intensified selection.</title>
        <authorList>
            <person name="Ward C.M."/>
            <person name="Onetto C.A."/>
            <person name="Borneman A.R."/>
        </authorList>
    </citation>
    <scope>NUCLEOTIDE SEQUENCE [LARGE SCALE GENOMIC DNA]</scope>
    <source>
        <strain evidence="12">AWRI1</strain>
        <tissue evidence="12">Single Adult Female</tissue>
    </source>
</reference>
<dbReference type="EC" id="2.1.1.216" evidence="7 10"/>
<dbReference type="PROSITE" id="PS51626">
    <property type="entry name" value="SAM_MT_TRM1"/>
    <property type="match status" value="2"/>
</dbReference>
<dbReference type="Proteomes" id="UP001367676">
    <property type="component" value="Unassembled WGS sequence"/>
</dbReference>
<dbReference type="EMBL" id="JBBCAQ010000008">
    <property type="protein sequence ID" value="KAK7602550.1"/>
    <property type="molecule type" value="Genomic_DNA"/>
</dbReference>
<keyword evidence="5 10" id="KW-0819">tRNA processing</keyword>
<feature type="region of interest" description="Disordered" evidence="11">
    <location>
        <begin position="384"/>
        <end position="417"/>
    </location>
</feature>
<dbReference type="PANTHER" id="PTHR10631:SF3">
    <property type="entry name" value="TRNA (GUANINE(26)-N(2))-DIMETHYLTRANSFERASE"/>
    <property type="match status" value="1"/>
</dbReference>
<dbReference type="SUPFAM" id="SSF53335">
    <property type="entry name" value="S-adenosyl-L-methionine-dependent methyltransferases"/>
    <property type="match status" value="1"/>
</dbReference>
<evidence type="ECO:0000256" key="5">
    <source>
        <dbReference type="ARBA" id="ARBA00022694"/>
    </source>
</evidence>
<proteinExistence type="inferred from homology"/>
<dbReference type="InterPro" id="IPR002905">
    <property type="entry name" value="Trm1"/>
</dbReference>
<dbReference type="PANTHER" id="PTHR10631">
    <property type="entry name" value="N 2 ,N 2 -DIMETHYLGUANOSINE TRNA METHYLTRANSFERASE"/>
    <property type="match status" value="1"/>
</dbReference>
<comment type="catalytic activity">
    <reaction evidence="8 10">
        <text>guanosine(26) in tRNA + 2 S-adenosyl-L-methionine = N(2)-dimethylguanosine(26) in tRNA + 2 S-adenosyl-L-homocysteine + 2 H(+)</text>
        <dbReference type="Rhea" id="RHEA:43140"/>
        <dbReference type="Rhea" id="RHEA-COMP:10359"/>
        <dbReference type="Rhea" id="RHEA-COMP:10360"/>
        <dbReference type="ChEBI" id="CHEBI:15378"/>
        <dbReference type="ChEBI" id="CHEBI:57856"/>
        <dbReference type="ChEBI" id="CHEBI:59789"/>
        <dbReference type="ChEBI" id="CHEBI:74269"/>
        <dbReference type="ChEBI" id="CHEBI:74513"/>
        <dbReference type="EC" id="2.1.1.216"/>
    </reaction>
</comment>
<evidence type="ECO:0000256" key="3">
    <source>
        <dbReference type="ARBA" id="ARBA00022679"/>
    </source>
</evidence>
<dbReference type="GO" id="GO:0002940">
    <property type="term" value="P:tRNA N2-guanine methylation"/>
    <property type="evidence" value="ECO:0007669"/>
    <property type="project" value="TreeGrafter"/>
</dbReference>
<evidence type="ECO:0000256" key="6">
    <source>
        <dbReference type="ARBA" id="ARBA00022884"/>
    </source>
</evidence>
<evidence type="ECO:0000256" key="1">
    <source>
        <dbReference type="ARBA" id="ARBA00022555"/>
    </source>
</evidence>
<dbReference type="FunFam" id="3.30.56.70:FF:000001">
    <property type="entry name" value="tRNA (guanine(26)-N(2))-dimethyltransferase"/>
    <property type="match status" value="1"/>
</dbReference>
<keyword evidence="13" id="KW-1185">Reference proteome</keyword>
<dbReference type="GO" id="GO:0005634">
    <property type="term" value="C:nucleus"/>
    <property type="evidence" value="ECO:0007669"/>
    <property type="project" value="TreeGrafter"/>
</dbReference>
<dbReference type="Gene3D" id="3.30.56.70">
    <property type="entry name" value="N2,N2-dimethylguanosine tRNA methyltransferase, C-terminal domain"/>
    <property type="match status" value="1"/>
</dbReference>
<comment type="similarity">
    <text evidence="10">Belongs to the class I-like SAM-binding methyltransferase superfamily. Trm1 family.</text>
</comment>